<dbReference type="Pfam" id="PF00534">
    <property type="entry name" value="Glycos_transf_1"/>
    <property type="match status" value="1"/>
</dbReference>
<dbReference type="RefSeq" id="WP_055663032.1">
    <property type="nucleotide sequence ID" value="NZ_CYPR01000092.1"/>
</dbReference>
<dbReference type="InterPro" id="IPR001296">
    <property type="entry name" value="Glyco_trans_1"/>
</dbReference>
<gene>
    <name evidence="2" type="primary">kanE_2</name>
    <name evidence="2" type="ORF">JSE7799_01464</name>
</gene>
<keyword evidence="3" id="KW-1185">Reference proteome</keyword>
<dbReference type="InterPro" id="IPR050194">
    <property type="entry name" value="Glycosyltransferase_grp1"/>
</dbReference>
<reference evidence="2 3" key="1">
    <citation type="submission" date="2015-09" db="EMBL/GenBank/DDBJ databases">
        <authorList>
            <person name="Jackson K.R."/>
            <person name="Lunt B.L."/>
            <person name="Fisher J.N.B."/>
            <person name="Gardner A.V."/>
            <person name="Bailey M.E."/>
            <person name="Deus L.M."/>
            <person name="Earl A.S."/>
            <person name="Gibby P.D."/>
            <person name="Hartmann K.A."/>
            <person name="Liu J.E."/>
            <person name="Manci A.M."/>
            <person name="Nielsen D.A."/>
            <person name="Solomon M.B."/>
            <person name="Breakwell D.P."/>
            <person name="Burnett S.H."/>
            <person name="Grose J.H."/>
        </authorList>
    </citation>
    <scope>NUCLEOTIDE SEQUENCE [LARGE SCALE GENOMIC DNA]</scope>
    <source>
        <strain evidence="2 3">CECT 7799</strain>
    </source>
</reference>
<dbReference type="PANTHER" id="PTHR45947:SF15">
    <property type="entry name" value="TEICHURONIC ACID BIOSYNTHESIS GLYCOSYLTRANSFERASE TUAC-RELATED"/>
    <property type="match status" value="1"/>
</dbReference>
<dbReference type="OrthoDB" id="9790710at2"/>
<dbReference type="AlphaFoldDB" id="A0A0M7BAA5"/>
<accession>A0A0M7BAA5</accession>
<dbReference type="Proteomes" id="UP000049455">
    <property type="component" value="Unassembled WGS sequence"/>
</dbReference>
<evidence type="ECO:0000259" key="1">
    <source>
        <dbReference type="Pfam" id="PF00534"/>
    </source>
</evidence>
<dbReference type="STRING" id="313367.JSE7799_01464"/>
<keyword evidence="2" id="KW-0808">Transferase</keyword>
<dbReference type="SUPFAM" id="SSF53756">
    <property type="entry name" value="UDP-Glycosyltransferase/glycogen phosphorylase"/>
    <property type="match status" value="1"/>
</dbReference>
<dbReference type="Gene3D" id="3.40.50.2000">
    <property type="entry name" value="Glycogen Phosphorylase B"/>
    <property type="match status" value="2"/>
</dbReference>
<dbReference type="EMBL" id="CYPR01000092">
    <property type="protein sequence ID" value="CUH38702.1"/>
    <property type="molecule type" value="Genomic_DNA"/>
</dbReference>
<dbReference type="CDD" id="cd03801">
    <property type="entry name" value="GT4_PimA-like"/>
    <property type="match status" value="1"/>
</dbReference>
<feature type="domain" description="Glycosyl transferase family 1" evidence="1">
    <location>
        <begin position="236"/>
        <end position="386"/>
    </location>
</feature>
<dbReference type="PANTHER" id="PTHR45947">
    <property type="entry name" value="SULFOQUINOVOSYL TRANSFERASE SQD2"/>
    <property type="match status" value="1"/>
</dbReference>
<proteinExistence type="predicted"/>
<evidence type="ECO:0000313" key="2">
    <source>
        <dbReference type="EMBL" id="CUH38702.1"/>
    </source>
</evidence>
<name>A0A0M7BAA5_9RHOB</name>
<sequence length="419" mass="45128">MTDRSFPGSSKIAYLTGAYPAVSHTFILREVEALRALGAEVLTCSIRRTGDEHHRGPSERAAAADTFYVLAAAKQPSILLRALAGALRRPGRTAAAAALAFRMRPPGLRALIYQIFYLVEAMILADYLRKQGVTHLHNHFASSSATVALLTGVLTGIPFSYTLHGPADLFEAHRWRLDLKTARAAFVACISHFARSQAMLFSDPAHWPKLRIVHCGVLPEIYDRPTPPSDATAGLEFLFIGRLAPVKGVRVLLKAFNAARKQVPDLRLTLVGDGTDRTVLESLAASAGDAITFTGYLSQEEVANRLAKADAFVLPSFAEGVPVVLMEAMAGGRPVIATRVAGVAELVDDGESGYLVPPGDAETLAHRMIALARDPDLRRRMGVAGRAKVHAEFDIRIEAARMLSLIEGTSGSDLPPPSR</sequence>
<organism evidence="2 3">
    <name type="scientific">Jannaschia seosinensis</name>
    <dbReference type="NCBI Taxonomy" id="313367"/>
    <lineage>
        <taxon>Bacteria</taxon>
        <taxon>Pseudomonadati</taxon>
        <taxon>Pseudomonadota</taxon>
        <taxon>Alphaproteobacteria</taxon>
        <taxon>Rhodobacterales</taxon>
        <taxon>Roseobacteraceae</taxon>
        <taxon>Jannaschia</taxon>
    </lineage>
</organism>
<keyword evidence="2" id="KW-0328">Glycosyltransferase</keyword>
<dbReference type="GO" id="GO:0016757">
    <property type="term" value="F:glycosyltransferase activity"/>
    <property type="evidence" value="ECO:0007669"/>
    <property type="project" value="UniProtKB-KW"/>
</dbReference>
<dbReference type="EC" id="2.4.1.-" evidence="2"/>
<evidence type="ECO:0000313" key="3">
    <source>
        <dbReference type="Proteomes" id="UP000049455"/>
    </source>
</evidence>
<protein>
    <submittedName>
        <fullName evidence="2">Glycosyltransferase KanE</fullName>
        <ecNumber evidence="2">2.4.1.-</ecNumber>
    </submittedName>
</protein>